<dbReference type="InterPro" id="IPR050799">
    <property type="entry name" value="ZIP_Transporter"/>
</dbReference>
<comment type="subcellular location">
    <subcellularLocation>
        <location evidence="1">Membrane</location>
        <topology evidence="1">Multi-pass membrane protein</topology>
    </subcellularLocation>
</comment>
<feature type="transmembrane region" description="Helical" evidence="6">
    <location>
        <begin position="143"/>
        <end position="164"/>
    </location>
</feature>
<sequence length="481" mass="52080">MSPLVARTLLAAVSALAIGLFVSTGAQEDRRSPSVGGPFAQDLFAVFGGNRSLSSEQLGQMLQHLGAREKQSKFLVPGSLAHLRYNQCMSSDDIFSLYGISNGTRIIESTFSTICPAVLQQVIFHPCEKSAPKGGSKPSPTEVWGFGFLAVTIISLASLLGLVLTPLLKKDYFPKILTYFVGLAIGTLFSNAIFQLIPEAFGFDPKVNNYVEKAVAIFGGFYILFFVERVLKMLLKTYSQMGHSHNHFEPEELKLPQDRSVPPAPVESIKSVNGTMCYANPAVAEANGNLGFDNVSVISGQKEEMQSSSCKCFKGPALSEIGTIAWMITLSDALHNFIDGLAIGASFTLSLLQGISTSIAILCEEFPHELGDFVILLNAGMSTRQALFFNFLSACSCYIGLVFGIIVGNNFAPNIIFAVAGGMFLYISLADMFPELNDMLREKVTGRKTDLVFFLIQNAGLLTGFTAILLITLYAGEIELE</sequence>
<dbReference type="GO" id="GO:0006355">
    <property type="term" value="P:regulation of DNA-templated transcription"/>
    <property type="evidence" value="ECO:0007669"/>
    <property type="project" value="Ensembl"/>
</dbReference>
<keyword evidence="9" id="KW-1185">Reference proteome</keyword>
<dbReference type="Ensembl" id="ENSPTXT00000013547.1">
    <property type="protein sequence ID" value="ENSPTXP00000013133.1"/>
    <property type="gene ID" value="ENSPTXG00000009180.1"/>
</dbReference>
<dbReference type="GO" id="GO:0016324">
    <property type="term" value="C:apical plasma membrane"/>
    <property type="evidence" value="ECO:0007669"/>
    <property type="project" value="Ensembl"/>
</dbReference>
<evidence type="ECO:0000313" key="8">
    <source>
        <dbReference type="Ensembl" id="ENSPTXP00000013133.1"/>
    </source>
</evidence>
<accession>A0A670YUB5</accession>
<keyword evidence="3 6" id="KW-0812">Transmembrane</keyword>
<dbReference type="GO" id="GO:0030026">
    <property type="term" value="P:intracellular manganese ion homeostasis"/>
    <property type="evidence" value="ECO:0007669"/>
    <property type="project" value="Ensembl"/>
</dbReference>
<reference evidence="8" key="2">
    <citation type="submission" date="2025-09" db="UniProtKB">
        <authorList>
            <consortium name="Ensembl"/>
        </authorList>
    </citation>
    <scope>IDENTIFICATION</scope>
</reference>
<dbReference type="GO" id="GO:0006351">
    <property type="term" value="P:DNA-templated transcription"/>
    <property type="evidence" value="ECO:0007669"/>
    <property type="project" value="Ensembl"/>
</dbReference>
<dbReference type="GO" id="GO:0043124">
    <property type="term" value="P:negative regulation of canonical NF-kappaB signal transduction"/>
    <property type="evidence" value="ECO:0007669"/>
    <property type="project" value="Ensembl"/>
</dbReference>
<dbReference type="Pfam" id="PF02535">
    <property type="entry name" value="Zip"/>
    <property type="match status" value="1"/>
</dbReference>
<dbReference type="GO" id="GO:0098849">
    <property type="term" value="P:cellular detoxification of cadmium ion"/>
    <property type="evidence" value="ECO:0007669"/>
    <property type="project" value="Ensembl"/>
</dbReference>
<evidence type="ECO:0000256" key="1">
    <source>
        <dbReference type="ARBA" id="ARBA00004141"/>
    </source>
</evidence>
<keyword evidence="4 6" id="KW-1133">Transmembrane helix</keyword>
<dbReference type="GO" id="GO:0140412">
    <property type="term" value="F:zinc:bicarbonate symporter activity"/>
    <property type="evidence" value="ECO:0007669"/>
    <property type="project" value="Ensembl"/>
</dbReference>
<evidence type="ECO:0000313" key="9">
    <source>
        <dbReference type="Proteomes" id="UP000472273"/>
    </source>
</evidence>
<dbReference type="GO" id="GO:0006487">
    <property type="term" value="P:protein N-linked glycosylation"/>
    <property type="evidence" value="ECO:0007669"/>
    <property type="project" value="Ensembl"/>
</dbReference>
<feature type="transmembrane region" description="Helical" evidence="6">
    <location>
        <begin position="451"/>
        <end position="475"/>
    </location>
</feature>
<dbReference type="RefSeq" id="XP_026554059.1">
    <property type="nucleotide sequence ID" value="XM_026698274.1"/>
</dbReference>
<dbReference type="InterPro" id="IPR003689">
    <property type="entry name" value="ZIP"/>
</dbReference>
<feature type="transmembrane region" description="Helical" evidence="6">
    <location>
        <begin position="387"/>
        <end position="406"/>
    </location>
</feature>
<gene>
    <name evidence="8" type="primary">SLC39A8</name>
</gene>
<dbReference type="PANTHER" id="PTHR12191:SF2">
    <property type="entry name" value="METAL CATION SYMPORTER ZIP8"/>
    <property type="match status" value="1"/>
</dbReference>
<evidence type="ECO:0000256" key="3">
    <source>
        <dbReference type="ARBA" id="ARBA00022692"/>
    </source>
</evidence>
<dbReference type="GO" id="GO:0006882">
    <property type="term" value="P:intracellular zinc ion homeostasis"/>
    <property type="evidence" value="ECO:0007669"/>
    <property type="project" value="Ensembl"/>
</dbReference>
<feature type="transmembrane region" description="Helical" evidence="6">
    <location>
        <begin position="412"/>
        <end position="430"/>
    </location>
</feature>
<dbReference type="GO" id="GO:0098711">
    <property type="term" value="P:iron ion import across plasma membrane"/>
    <property type="evidence" value="ECO:0007669"/>
    <property type="project" value="Ensembl"/>
</dbReference>
<dbReference type="GO" id="GO:0030198">
    <property type="term" value="P:extracellular matrix organization"/>
    <property type="evidence" value="ECO:0007669"/>
    <property type="project" value="Ensembl"/>
</dbReference>
<dbReference type="GeneID" id="113434819"/>
<feature type="chain" id="PRO_5025334586" evidence="7">
    <location>
        <begin position="27"/>
        <end position="481"/>
    </location>
</feature>
<dbReference type="GO" id="GO:0071578">
    <property type="term" value="P:zinc ion import across plasma membrane"/>
    <property type="evidence" value="ECO:0007669"/>
    <property type="project" value="Ensembl"/>
</dbReference>
<dbReference type="GO" id="GO:0006525">
    <property type="term" value="P:arginine metabolic process"/>
    <property type="evidence" value="ECO:0007669"/>
    <property type="project" value="Ensembl"/>
</dbReference>
<dbReference type="OrthoDB" id="200954at2759"/>
<dbReference type="PANTHER" id="PTHR12191">
    <property type="entry name" value="SOLUTE CARRIER FAMILY 39"/>
    <property type="match status" value="1"/>
</dbReference>
<dbReference type="GO" id="GO:0015694">
    <property type="term" value="P:mercury ion transport"/>
    <property type="evidence" value="ECO:0007669"/>
    <property type="project" value="Ensembl"/>
</dbReference>
<dbReference type="GeneTree" id="ENSGT00940000158926"/>
<reference evidence="8" key="1">
    <citation type="submission" date="2025-08" db="UniProtKB">
        <authorList>
            <consortium name="Ensembl"/>
        </authorList>
    </citation>
    <scope>IDENTIFICATION</scope>
</reference>
<evidence type="ECO:0000256" key="4">
    <source>
        <dbReference type="ARBA" id="ARBA00022989"/>
    </source>
</evidence>
<feature type="signal peptide" evidence="7">
    <location>
        <begin position="1"/>
        <end position="26"/>
    </location>
</feature>
<keyword evidence="5 6" id="KW-0472">Membrane</keyword>
<name>A0A670YUB5_PSETE</name>
<dbReference type="GO" id="GO:0070574">
    <property type="term" value="P:cadmium ion transmembrane transport"/>
    <property type="evidence" value="ECO:0007669"/>
    <property type="project" value="Ensembl"/>
</dbReference>
<evidence type="ECO:0000256" key="5">
    <source>
        <dbReference type="ARBA" id="ARBA00023136"/>
    </source>
</evidence>
<organism evidence="8 9">
    <name type="scientific">Pseudonaja textilis</name>
    <name type="common">Eastern brown snake</name>
    <dbReference type="NCBI Taxonomy" id="8673"/>
    <lineage>
        <taxon>Eukaryota</taxon>
        <taxon>Metazoa</taxon>
        <taxon>Chordata</taxon>
        <taxon>Craniata</taxon>
        <taxon>Vertebrata</taxon>
        <taxon>Euteleostomi</taxon>
        <taxon>Lepidosauria</taxon>
        <taxon>Squamata</taxon>
        <taxon>Bifurcata</taxon>
        <taxon>Unidentata</taxon>
        <taxon>Episquamata</taxon>
        <taxon>Toxicofera</taxon>
        <taxon>Serpentes</taxon>
        <taxon>Colubroidea</taxon>
        <taxon>Elapidae</taxon>
        <taxon>Hydrophiinae</taxon>
        <taxon>Pseudonaja</taxon>
    </lineage>
</organism>
<feature type="transmembrane region" description="Helical" evidence="6">
    <location>
        <begin position="214"/>
        <end position="231"/>
    </location>
</feature>
<dbReference type="GO" id="GO:1990079">
    <property type="term" value="P:cartilage homeostasis"/>
    <property type="evidence" value="ECO:0007669"/>
    <property type="project" value="Ensembl"/>
</dbReference>
<evidence type="ECO:0000256" key="6">
    <source>
        <dbReference type="SAM" id="Phobius"/>
    </source>
</evidence>
<dbReference type="GO" id="GO:0061757">
    <property type="term" value="P:leukocyte adhesion to arterial endothelial cell"/>
    <property type="evidence" value="ECO:0007669"/>
    <property type="project" value="Ensembl"/>
</dbReference>
<dbReference type="GO" id="GO:0097080">
    <property type="term" value="P:plasma membrane selenite transport"/>
    <property type="evidence" value="ECO:0007669"/>
    <property type="project" value="Ensembl"/>
</dbReference>
<protein>
    <submittedName>
        <fullName evidence="8">Solute carrier family 39 member 8</fullName>
    </submittedName>
</protein>
<dbReference type="AlphaFoldDB" id="A0A670YUB5"/>
<keyword evidence="7" id="KW-0732">Signal</keyword>
<dbReference type="GO" id="GO:0050728">
    <property type="term" value="P:negative regulation of inflammatory response"/>
    <property type="evidence" value="ECO:0007669"/>
    <property type="project" value="Ensembl"/>
</dbReference>
<dbReference type="Proteomes" id="UP000472273">
    <property type="component" value="Unplaced"/>
</dbReference>
<dbReference type="GO" id="GO:1990540">
    <property type="term" value="P:mitochondrial manganese ion transmembrane transport"/>
    <property type="evidence" value="ECO:0007669"/>
    <property type="project" value="Ensembl"/>
</dbReference>
<evidence type="ECO:0000256" key="7">
    <source>
        <dbReference type="SAM" id="SignalP"/>
    </source>
</evidence>
<evidence type="ECO:0000256" key="2">
    <source>
        <dbReference type="ARBA" id="ARBA00006939"/>
    </source>
</evidence>
<dbReference type="CTD" id="64116"/>
<proteinExistence type="inferred from homology"/>
<dbReference type="GO" id="GO:0016323">
    <property type="term" value="C:basolateral plasma membrane"/>
    <property type="evidence" value="ECO:0007669"/>
    <property type="project" value="Ensembl"/>
</dbReference>
<dbReference type="OMA" id="ITMFAGE"/>
<comment type="similarity">
    <text evidence="2">Belongs to the ZIP transporter (TC 2.A.5) family.</text>
</comment>
<dbReference type="GO" id="GO:0042391">
    <property type="term" value="P:regulation of membrane potential"/>
    <property type="evidence" value="ECO:0007669"/>
    <property type="project" value="Ensembl"/>
</dbReference>
<feature type="transmembrane region" description="Helical" evidence="6">
    <location>
        <begin position="176"/>
        <end position="194"/>
    </location>
</feature>
<dbReference type="GO" id="GO:0005765">
    <property type="term" value="C:lysosomal membrane"/>
    <property type="evidence" value="ECO:0007669"/>
    <property type="project" value="Ensembl"/>
</dbReference>
<dbReference type="KEGG" id="ptex:113434819"/>